<feature type="region of interest" description="Disordered" evidence="1">
    <location>
        <begin position="310"/>
        <end position="330"/>
    </location>
</feature>
<sequence length="941" mass="103487">MRALLSFRSHSITTSPSRPVPASQELERPNHSQTQSPLCLFGLSLRRFLCYELKSGLLFGDLLFSSSIEGLESFLRISLCHASQSIKLHEPFKKERHSFTYGEVNDSPCKASRNHQKDVISGKMTKKEEIIRYMSNLPCYLERGEHVREKVLSVGVLDWGRLEKWQHGHKQLSSRSNGSPSSSSDCPSPHFGYDHISSPRQRIHRPSLYSHLLASPHSQFVKSFGETNEKGQDLKFVHSNTLSCLGKSIKSSQHSFKADREVKIKQSEKTGSETKVLQECKPPPGAVCYEVASSQCGDFIGVETSRSQKDSVHKHDVLEKPEASVASPSSLLKNNDSEVHEFSDSTFLLSHRSKERSQKRLLKRSTVSLPAKLKDDLPNASNTHCIINGNQFLQKHNCSINARNNSRSVSRSVRAGCSPSKGRISEEKTSVVAPLNSMVKEASIGLDVKASTVAVVKGRSSSPFSRLSIGMGRRCKSYSSAGNSCASDQSSAHIAVQSGSENAMPSACLNDLRNEKPSNTGRASSSPLRRLLDPLLKPKAAVYHHAVEPIEKDLNSMADKKYNRPADSSAVQLRKLKLDMSRCRKTSVNDSAVDKKHEPSHVRALLQVTFKNGLPLFTLAVDNVSNILAATVKLTSSRKGAVSHTYTFFTVQEVKRKTGSWINQGSKGKGRDYISNVIAQMKVSDSELSLLTRPDEPSTREFVLFSVDLRQADHQTSDFLPNEELAAIIVKIPPKIKQGTITDEVKLSSYNNSSEGSAQLQLPAGSESFISATVLLPSGMHSLPSKGGPSSLIERWNSGGSCDCGGWDLGCKLRVFANQNQIIGKSSSSQPSPITDQFKLLPQEGVPENHCVLSLATFKDMIYSVEFDSSLSLLQAFSICLAMIDCRNSRQLPEASILFESKTSGKSKLMDNDRLLTPNPPEREAPAEHITCPPLSPFGRI</sequence>
<evidence type="ECO:0000313" key="3">
    <source>
        <dbReference type="Proteomes" id="UP000685013"/>
    </source>
</evidence>
<feature type="region of interest" description="Disordered" evidence="1">
    <location>
        <begin position="168"/>
        <end position="197"/>
    </location>
</feature>
<dbReference type="EMBL" id="JAGKQH010000002">
    <property type="protein sequence ID" value="KAG6605435.1"/>
    <property type="molecule type" value="Genomic_DNA"/>
</dbReference>
<feature type="non-terminal residue" evidence="2">
    <location>
        <position position="1"/>
    </location>
</feature>
<dbReference type="AlphaFoldDB" id="A0AAV6P269"/>
<keyword evidence="3" id="KW-1185">Reference proteome</keyword>
<evidence type="ECO:0000256" key="1">
    <source>
        <dbReference type="SAM" id="MobiDB-lite"/>
    </source>
</evidence>
<name>A0AAV6P269_9ROSI</name>
<proteinExistence type="predicted"/>
<feature type="compositionally biased region" description="Low complexity" evidence="1">
    <location>
        <begin position="173"/>
        <end position="189"/>
    </location>
</feature>
<evidence type="ECO:0000313" key="2">
    <source>
        <dbReference type="EMBL" id="KAG6605435.1"/>
    </source>
</evidence>
<feature type="compositionally biased region" description="Basic and acidic residues" evidence="1">
    <location>
        <begin position="310"/>
        <end position="322"/>
    </location>
</feature>
<dbReference type="PANTHER" id="PTHR31390:SF4">
    <property type="entry name" value="DUF3527 DOMAIN-CONTAINING PROTEIN"/>
    <property type="match status" value="1"/>
</dbReference>
<dbReference type="Proteomes" id="UP000685013">
    <property type="component" value="Chromosome 2"/>
</dbReference>
<gene>
    <name evidence="2" type="ORF">SDJN03_02752</name>
</gene>
<organism evidence="2 3">
    <name type="scientific">Cucurbita argyrosperma subsp. sororia</name>
    <dbReference type="NCBI Taxonomy" id="37648"/>
    <lineage>
        <taxon>Eukaryota</taxon>
        <taxon>Viridiplantae</taxon>
        <taxon>Streptophyta</taxon>
        <taxon>Embryophyta</taxon>
        <taxon>Tracheophyta</taxon>
        <taxon>Spermatophyta</taxon>
        <taxon>Magnoliopsida</taxon>
        <taxon>eudicotyledons</taxon>
        <taxon>Gunneridae</taxon>
        <taxon>Pentapetalae</taxon>
        <taxon>rosids</taxon>
        <taxon>fabids</taxon>
        <taxon>Cucurbitales</taxon>
        <taxon>Cucurbitaceae</taxon>
        <taxon>Cucurbiteae</taxon>
        <taxon>Cucurbita</taxon>
    </lineage>
</organism>
<comment type="caution">
    <text evidence="2">The sequence shown here is derived from an EMBL/GenBank/DDBJ whole genome shotgun (WGS) entry which is preliminary data.</text>
</comment>
<feature type="compositionally biased region" description="Polar residues" evidence="1">
    <location>
        <begin position="8"/>
        <end position="17"/>
    </location>
</feature>
<dbReference type="Pfam" id="PF12043">
    <property type="entry name" value="DUF3527"/>
    <property type="match status" value="2"/>
</dbReference>
<dbReference type="InterPro" id="IPR021916">
    <property type="entry name" value="DUF3527"/>
</dbReference>
<feature type="region of interest" description="Disordered" evidence="1">
    <location>
        <begin position="1"/>
        <end position="35"/>
    </location>
</feature>
<protein>
    <submittedName>
        <fullName evidence="2">Uncharacterized protein</fullName>
    </submittedName>
</protein>
<dbReference type="PANTHER" id="PTHR31390">
    <property type="entry name" value="EXPRESSED PROTEIN"/>
    <property type="match status" value="1"/>
</dbReference>
<reference evidence="2 3" key="1">
    <citation type="journal article" date="2021" name="Hortic Res">
        <title>The domestication of Cucurbita argyrosperma as revealed by the genome of its wild relative.</title>
        <authorList>
            <person name="Barrera-Redondo J."/>
            <person name="Sanchez-de la Vega G."/>
            <person name="Aguirre-Liguori J.A."/>
            <person name="Castellanos-Morales G."/>
            <person name="Gutierrez-Guerrero Y.T."/>
            <person name="Aguirre-Dugua X."/>
            <person name="Aguirre-Planter E."/>
            <person name="Tenaillon M.I."/>
            <person name="Lira-Saade R."/>
            <person name="Eguiarte L.E."/>
        </authorList>
    </citation>
    <scope>NUCLEOTIDE SEQUENCE [LARGE SCALE GENOMIC DNA]</scope>
    <source>
        <strain evidence="2">JBR-2021</strain>
    </source>
</reference>
<accession>A0AAV6P269</accession>